<comment type="caution">
    <text evidence="2">The sequence shown here is derived from an EMBL/GenBank/DDBJ whole genome shotgun (WGS) entry which is preliminary data.</text>
</comment>
<dbReference type="InterPro" id="IPR043128">
    <property type="entry name" value="Rev_trsase/Diguanyl_cyclase"/>
</dbReference>
<dbReference type="Proteomes" id="UP001229421">
    <property type="component" value="Unassembled WGS sequence"/>
</dbReference>
<keyword evidence="3" id="KW-1185">Reference proteome</keyword>
<feature type="domain" description="Reverse transcriptase" evidence="1">
    <location>
        <begin position="63"/>
        <end position="137"/>
    </location>
</feature>
<dbReference type="Pfam" id="PF00078">
    <property type="entry name" value="RVT_1"/>
    <property type="match status" value="1"/>
</dbReference>
<dbReference type="InterPro" id="IPR000477">
    <property type="entry name" value="RT_dom"/>
</dbReference>
<gene>
    <name evidence="2" type="ORF">QVD17_19556</name>
</gene>
<dbReference type="SUPFAM" id="SSF56672">
    <property type="entry name" value="DNA/RNA polymerases"/>
    <property type="match status" value="1"/>
</dbReference>
<organism evidence="2 3">
    <name type="scientific">Tagetes erecta</name>
    <name type="common">African marigold</name>
    <dbReference type="NCBI Taxonomy" id="13708"/>
    <lineage>
        <taxon>Eukaryota</taxon>
        <taxon>Viridiplantae</taxon>
        <taxon>Streptophyta</taxon>
        <taxon>Embryophyta</taxon>
        <taxon>Tracheophyta</taxon>
        <taxon>Spermatophyta</taxon>
        <taxon>Magnoliopsida</taxon>
        <taxon>eudicotyledons</taxon>
        <taxon>Gunneridae</taxon>
        <taxon>Pentapetalae</taxon>
        <taxon>asterids</taxon>
        <taxon>campanulids</taxon>
        <taxon>Asterales</taxon>
        <taxon>Asteraceae</taxon>
        <taxon>Asteroideae</taxon>
        <taxon>Heliantheae alliance</taxon>
        <taxon>Tageteae</taxon>
        <taxon>Tagetes</taxon>
    </lineage>
</organism>
<dbReference type="PANTHER" id="PTHR24559">
    <property type="entry name" value="TRANSPOSON TY3-I GAG-POL POLYPROTEIN"/>
    <property type="match status" value="1"/>
</dbReference>
<protein>
    <recommendedName>
        <fullName evidence="1">Reverse transcriptase domain-containing protein</fullName>
    </recommendedName>
</protein>
<dbReference type="PANTHER" id="PTHR24559:SF427">
    <property type="entry name" value="RNA-DIRECTED DNA POLYMERASE"/>
    <property type="match status" value="1"/>
</dbReference>
<dbReference type="AlphaFoldDB" id="A0AAD8KJN9"/>
<dbReference type="InterPro" id="IPR053134">
    <property type="entry name" value="RNA-dir_DNA_polymerase"/>
</dbReference>
<reference evidence="2" key="1">
    <citation type="journal article" date="2023" name="bioRxiv">
        <title>Improved chromosome-level genome assembly for marigold (Tagetes erecta).</title>
        <authorList>
            <person name="Jiang F."/>
            <person name="Yuan L."/>
            <person name="Wang S."/>
            <person name="Wang H."/>
            <person name="Xu D."/>
            <person name="Wang A."/>
            <person name="Fan W."/>
        </authorList>
    </citation>
    <scope>NUCLEOTIDE SEQUENCE</scope>
    <source>
        <strain evidence="2">WSJ</strain>
        <tissue evidence="2">Leaf</tissue>
    </source>
</reference>
<sequence length="229" mass="26474">MVVDDEVAPEPNRVRESVVDSPGVERGFPSIFKIDVSSSTPRLDSMLEKSIERFLLTLTASLNALVVFMDLMKRVYRPYLDKFVIVFIDDILINSQSKGDHEHILKLILEMLRNEKFYAMISKCESWLREVYCLGHVINEKGPLRVEALYERKCCSRLCCAKMGEKELCAPEIIQETADKVFQVTKIFEAIVYRQKCYGDNRMRTLEIRVGNHVFLKVSPWKGVVRFGN</sequence>
<evidence type="ECO:0000259" key="1">
    <source>
        <dbReference type="Pfam" id="PF00078"/>
    </source>
</evidence>
<accession>A0AAD8KJN9</accession>
<proteinExistence type="predicted"/>
<dbReference type="EMBL" id="JAUHHV010000005">
    <property type="protein sequence ID" value="KAK1424235.1"/>
    <property type="molecule type" value="Genomic_DNA"/>
</dbReference>
<name>A0AAD8KJN9_TARER</name>
<dbReference type="InterPro" id="IPR043502">
    <property type="entry name" value="DNA/RNA_pol_sf"/>
</dbReference>
<dbReference type="Gene3D" id="3.30.70.270">
    <property type="match status" value="1"/>
</dbReference>
<evidence type="ECO:0000313" key="3">
    <source>
        <dbReference type="Proteomes" id="UP001229421"/>
    </source>
</evidence>
<evidence type="ECO:0000313" key="2">
    <source>
        <dbReference type="EMBL" id="KAK1424235.1"/>
    </source>
</evidence>